<feature type="transmembrane region" description="Helical" evidence="1">
    <location>
        <begin position="20"/>
        <end position="41"/>
    </location>
</feature>
<reference evidence="2" key="1">
    <citation type="submission" date="2020-12" db="EMBL/GenBank/DDBJ databases">
        <title>WGS assembly of Carya illinoinensis cv. Pawnee.</title>
        <authorList>
            <person name="Platts A."/>
            <person name="Shu S."/>
            <person name="Wright S."/>
            <person name="Barry K."/>
            <person name="Edger P."/>
            <person name="Pires J.C."/>
            <person name="Schmutz J."/>
        </authorList>
    </citation>
    <scope>NUCLEOTIDE SEQUENCE</scope>
    <source>
        <tissue evidence="2">Leaf</tissue>
    </source>
</reference>
<sequence>MTKKGPPTRETRKTDRYIRFNLFSEVFFTASLVVSVGCLNLPSNRVVRKREPPKSVRFIRESMNQVLQISNQSLRTPHQDEPTKMSVQKEIMSNPICPRPAIQVSPPLSVSLSMSPCFNMYHKFHTIKYFKEAPVGSVYLSYRF</sequence>
<evidence type="ECO:0000313" key="2">
    <source>
        <dbReference type="EMBL" id="KAG6653826.1"/>
    </source>
</evidence>
<organism evidence="2 3">
    <name type="scientific">Carya illinoinensis</name>
    <name type="common">Pecan</name>
    <dbReference type="NCBI Taxonomy" id="32201"/>
    <lineage>
        <taxon>Eukaryota</taxon>
        <taxon>Viridiplantae</taxon>
        <taxon>Streptophyta</taxon>
        <taxon>Embryophyta</taxon>
        <taxon>Tracheophyta</taxon>
        <taxon>Spermatophyta</taxon>
        <taxon>Magnoliopsida</taxon>
        <taxon>eudicotyledons</taxon>
        <taxon>Gunneridae</taxon>
        <taxon>Pentapetalae</taxon>
        <taxon>rosids</taxon>
        <taxon>fabids</taxon>
        <taxon>Fagales</taxon>
        <taxon>Juglandaceae</taxon>
        <taxon>Carya</taxon>
    </lineage>
</organism>
<keyword evidence="1" id="KW-0812">Transmembrane</keyword>
<dbReference type="EMBL" id="CM031813">
    <property type="protein sequence ID" value="KAG6653826.1"/>
    <property type="molecule type" value="Genomic_DNA"/>
</dbReference>
<accession>A0A8T1QGV6</accession>
<keyword evidence="1" id="KW-0472">Membrane</keyword>
<evidence type="ECO:0000256" key="1">
    <source>
        <dbReference type="SAM" id="Phobius"/>
    </source>
</evidence>
<dbReference type="AlphaFoldDB" id="A0A8T1QGV6"/>
<proteinExistence type="predicted"/>
<comment type="caution">
    <text evidence="2">The sequence shown here is derived from an EMBL/GenBank/DDBJ whole genome shotgun (WGS) entry which is preliminary data.</text>
</comment>
<keyword evidence="3" id="KW-1185">Reference proteome</keyword>
<gene>
    <name evidence="2" type="ORF">CIPAW_05G102900</name>
</gene>
<dbReference type="Proteomes" id="UP000811609">
    <property type="component" value="Chromosome 5"/>
</dbReference>
<evidence type="ECO:0000313" key="3">
    <source>
        <dbReference type="Proteomes" id="UP000811609"/>
    </source>
</evidence>
<protein>
    <submittedName>
        <fullName evidence="2">Uncharacterized protein</fullName>
    </submittedName>
</protein>
<keyword evidence="1" id="KW-1133">Transmembrane helix</keyword>
<name>A0A8T1QGV6_CARIL</name>